<protein>
    <recommendedName>
        <fullName evidence="2">YhaN AAA domain-containing protein</fullName>
    </recommendedName>
</protein>
<dbReference type="RefSeq" id="WP_113658349.1">
    <property type="nucleotide sequence ID" value="NZ_KZ845665.1"/>
</dbReference>
<feature type="coiled-coil region" evidence="1">
    <location>
        <begin position="525"/>
        <end position="582"/>
    </location>
</feature>
<dbReference type="PANTHER" id="PTHR41259:SF1">
    <property type="entry name" value="DOUBLE-STRAND BREAK REPAIR RAD50 ATPASE, PUTATIVE-RELATED"/>
    <property type="match status" value="1"/>
</dbReference>
<dbReference type="AlphaFoldDB" id="A0A364K5Z8"/>
<dbReference type="InterPro" id="IPR027417">
    <property type="entry name" value="P-loop_NTPase"/>
</dbReference>
<keyword evidence="4" id="KW-1185">Reference proteome</keyword>
<reference evidence="3 4" key="1">
    <citation type="submission" date="2018-06" db="EMBL/GenBank/DDBJ databases">
        <title>Thermoflavimicrobium daqus sp. nov., a thermophilic microbe isolated from Moutai-flavour Daqu.</title>
        <authorList>
            <person name="Wang X."/>
            <person name="Zhou H."/>
        </authorList>
    </citation>
    <scope>NUCLEOTIDE SEQUENCE [LARGE SCALE GENOMIC DNA]</scope>
    <source>
        <strain evidence="3 4">FBKL4.011</strain>
    </source>
</reference>
<evidence type="ECO:0000256" key="1">
    <source>
        <dbReference type="SAM" id="Coils"/>
    </source>
</evidence>
<feature type="coiled-coil region" evidence="1">
    <location>
        <begin position="636"/>
        <end position="741"/>
    </location>
</feature>
<sequence length="906" mass="109259">MKIEKVKFQGFGRLIDKTFTFHEGINLIEAKNEVGKSTLVQGIFALLYGEKKEGLKTKRTTNWYEKYKPWGATEQYGGEITYSIGSDKYCLYRNLLIHKDIEQLTHLTRGEDWTERFPMDKKKDRLILEKQLGLSGDLFRQITFFTTYSLVPAQKKDRTETRVLEKLRSLLKKGEEVDLTTVKKKLESEIQEIGVKKDARQKPYGKLYQEINELEKRCKELEIAYQQQKKEEARIIELARECEKLYEKQTKIEKQAQRLLEEVQHQKNQLEIEKLIIQEQALKERIEQAHQLIQKRDQLKREREENQPTEWISLEEVNELRLTLREYKEKQLSLNEQLQKIEKLAAEQEKYKERNDKLIAMKVEEPERMLSKLATYEKWEYKLFHHKQENEDNERTWIEKDMKLVQQLQQKEEKIRGQLDEKWAKIQTEDRGTDKWWALIAGTGLITVILYILAPWIWLVTGVFTVFCSYWLWRKKIHKDEERKKLMELQLALQNNQVEQKKIFYTWQVENFLDLLEKHTKIKKREQTLQGKQLIEEEMEQIRQEVKNWLSDYVDKVPVFDVDKWEQMIIRLKQQREEILQRLFDYQATLSFLQKQYEKEQTEYHDLGRTIAYYQNHYQTSDLHQIEKWFEQSERVRKLDLKIDELEEQIELFAYDLPDWEEELKISQKTRAELQAQWRSLGKENLEQRLLDLEKERQQVLKQFQEKEKEKANLEGQVEVLRQKTNLLPKLQTELKALKSEWESLHYKRAAMETALTVLDESVEEVQENIMPYLLSYATRWIYNITEGKYERIFMEPQEKEWKVVVPESNEQKPIEQLSTGTIDQIYFALRLAMLELYSEMTKTFLPIILDDSFVHFDYDRLQKTLQLLLQLAKSHQIILCTCQKRERELLDKLKANYHLIALQEL</sequence>
<reference evidence="3 4" key="2">
    <citation type="submission" date="2018-06" db="EMBL/GenBank/DDBJ databases">
        <authorList>
            <person name="Zhirakovskaya E."/>
        </authorList>
    </citation>
    <scope>NUCLEOTIDE SEQUENCE [LARGE SCALE GENOMIC DNA]</scope>
    <source>
        <strain evidence="3 4">FBKL4.011</strain>
    </source>
</reference>
<dbReference type="InterPro" id="IPR038734">
    <property type="entry name" value="YhaN_AAA"/>
</dbReference>
<dbReference type="OrthoDB" id="9764467at2"/>
<dbReference type="EMBL" id="QJKK01000003">
    <property type="protein sequence ID" value="RAL25735.1"/>
    <property type="molecule type" value="Genomic_DNA"/>
</dbReference>
<name>A0A364K5Z8_9BACL</name>
<proteinExistence type="predicted"/>
<accession>A0A364K5Z8</accession>
<dbReference type="PANTHER" id="PTHR41259">
    <property type="entry name" value="DOUBLE-STRAND BREAK REPAIR RAD50 ATPASE, PUTATIVE-RELATED"/>
    <property type="match status" value="1"/>
</dbReference>
<evidence type="ECO:0000313" key="4">
    <source>
        <dbReference type="Proteomes" id="UP000251213"/>
    </source>
</evidence>
<gene>
    <name evidence="3" type="ORF">DL897_06575</name>
</gene>
<organism evidence="3 4">
    <name type="scientific">Thermoflavimicrobium daqui</name>
    <dbReference type="NCBI Taxonomy" id="2137476"/>
    <lineage>
        <taxon>Bacteria</taxon>
        <taxon>Bacillati</taxon>
        <taxon>Bacillota</taxon>
        <taxon>Bacilli</taxon>
        <taxon>Bacillales</taxon>
        <taxon>Thermoactinomycetaceae</taxon>
        <taxon>Thermoflavimicrobium</taxon>
    </lineage>
</organism>
<dbReference type="Proteomes" id="UP000251213">
    <property type="component" value="Unassembled WGS sequence"/>
</dbReference>
<feature type="domain" description="YhaN AAA" evidence="2">
    <location>
        <begin position="1"/>
        <end position="50"/>
    </location>
</feature>
<evidence type="ECO:0000313" key="3">
    <source>
        <dbReference type="EMBL" id="RAL25735.1"/>
    </source>
</evidence>
<dbReference type="Pfam" id="PF13514">
    <property type="entry name" value="AAA_27"/>
    <property type="match status" value="1"/>
</dbReference>
<dbReference type="Gene3D" id="3.40.50.300">
    <property type="entry name" value="P-loop containing nucleotide triphosphate hydrolases"/>
    <property type="match status" value="2"/>
</dbReference>
<comment type="caution">
    <text evidence="3">The sequence shown here is derived from an EMBL/GenBank/DDBJ whole genome shotgun (WGS) entry which is preliminary data.</text>
</comment>
<keyword evidence="1" id="KW-0175">Coiled coil</keyword>
<feature type="coiled-coil region" evidence="1">
    <location>
        <begin position="204"/>
        <end position="361"/>
    </location>
</feature>
<evidence type="ECO:0000259" key="2">
    <source>
        <dbReference type="Pfam" id="PF13514"/>
    </source>
</evidence>
<dbReference type="SUPFAM" id="SSF52540">
    <property type="entry name" value="P-loop containing nucleoside triphosphate hydrolases"/>
    <property type="match status" value="1"/>
</dbReference>